<organism evidence="4 5">
    <name type="scientific">Ureibacillus suwonensis</name>
    <dbReference type="NCBI Taxonomy" id="313007"/>
    <lineage>
        <taxon>Bacteria</taxon>
        <taxon>Bacillati</taxon>
        <taxon>Bacillota</taxon>
        <taxon>Bacilli</taxon>
        <taxon>Bacillales</taxon>
        <taxon>Caryophanaceae</taxon>
        <taxon>Ureibacillus</taxon>
    </lineage>
</organism>
<feature type="transmembrane region" description="Helical" evidence="2">
    <location>
        <begin position="198"/>
        <end position="222"/>
    </location>
</feature>
<evidence type="ECO:0000313" key="5">
    <source>
        <dbReference type="Proteomes" id="UP001595978"/>
    </source>
</evidence>
<feature type="transmembrane region" description="Helical" evidence="2">
    <location>
        <begin position="307"/>
        <end position="327"/>
    </location>
</feature>
<dbReference type="SUPFAM" id="SSF47413">
    <property type="entry name" value="lambda repressor-like DNA-binding domains"/>
    <property type="match status" value="1"/>
</dbReference>
<dbReference type="PROSITE" id="PS50943">
    <property type="entry name" value="HTH_CROC1"/>
    <property type="match status" value="1"/>
</dbReference>
<keyword evidence="1" id="KW-0238">DNA-binding</keyword>
<dbReference type="Pfam" id="PF01381">
    <property type="entry name" value="HTH_3"/>
    <property type="match status" value="1"/>
</dbReference>
<dbReference type="CDD" id="cd00093">
    <property type="entry name" value="HTH_XRE"/>
    <property type="match status" value="1"/>
</dbReference>
<evidence type="ECO:0000259" key="3">
    <source>
        <dbReference type="PROSITE" id="PS50943"/>
    </source>
</evidence>
<reference evidence="5" key="1">
    <citation type="journal article" date="2019" name="Int. J. Syst. Evol. Microbiol.">
        <title>The Global Catalogue of Microorganisms (GCM) 10K type strain sequencing project: providing services to taxonomists for standard genome sequencing and annotation.</title>
        <authorList>
            <consortium name="The Broad Institute Genomics Platform"/>
            <consortium name="The Broad Institute Genome Sequencing Center for Infectious Disease"/>
            <person name="Wu L."/>
            <person name="Ma J."/>
        </authorList>
    </citation>
    <scope>NUCLEOTIDE SEQUENCE [LARGE SCALE GENOMIC DNA]</scope>
    <source>
        <strain evidence="5">CCUG 56331</strain>
    </source>
</reference>
<proteinExistence type="predicted"/>
<dbReference type="EMBL" id="JBHSNQ010000171">
    <property type="protein sequence ID" value="MFC5542595.1"/>
    <property type="molecule type" value="Genomic_DNA"/>
</dbReference>
<keyword evidence="2" id="KW-0812">Transmembrane</keyword>
<evidence type="ECO:0000313" key="4">
    <source>
        <dbReference type="EMBL" id="MFC5542595.1"/>
    </source>
</evidence>
<accession>A0ABW0RGW5</accession>
<feature type="transmembrane region" description="Helical" evidence="2">
    <location>
        <begin position="139"/>
        <end position="160"/>
    </location>
</feature>
<feature type="transmembrane region" description="Helical" evidence="2">
    <location>
        <begin position="106"/>
        <end position="127"/>
    </location>
</feature>
<gene>
    <name evidence="4" type="ORF">ACFPOH_12855</name>
</gene>
<protein>
    <submittedName>
        <fullName evidence="4">Helix-turn-helix domain-containing protein</fullName>
    </submittedName>
</protein>
<sequence length="331" mass="36663">MILADKIIEERKRNGWSQEELAEKLGVSRQSVSKWESAQSVPDLNRIIKMAELFGVTTDYLLKDEIENRETPEALTEVAEVPVKIRKVSMEEATEFLKLQEKHAPLIAFGVSLCILSPVLLILLAGLANSKIIGISENAAGGIGITALLSMIAVGVYIFIKCANEGEKYKYLDKEAIETEYGVSGMVREKKNAFMSKFNLSITIGVILCILSCLPLIISGFLIDEVYIISSMVALLLVLIAIAVNMFVRVGIIRESYEKLLQEGEYTLGKKKSSVVIGRISGAYWCVVVAIYLAWSLFSENWDNTWVVWPVAGVLYGAFISIVKLVIKAEE</sequence>
<feature type="domain" description="HTH cro/C1-type" evidence="3">
    <location>
        <begin position="7"/>
        <end position="61"/>
    </location>
</feature>
<dbReference type="InterPro" id="IPR001387">
    <property type="entry name" value="Cro/C1-type_HTH"/>
</dbReference>
<dbReference type="PANTHER" id="PTHR46558:SF13">
    <property type="entry name" value="HTH-TYPE TRANSCRIPTIONAL REGULATOR IMMR"/>
    <property type="match status" value="1"/>
</dbReference>
<dbReference type="SMART" id="SM00530">
    <property type="entry name" value="HTH_XRE"/>
    <property type="match status" value="1"/>
</dbReference>
<feature type="transmembrane region" description="Helical" evidence="2">
    <location>
        <begin position="228"/>
        <end position="252"/>
    </location>
</feature>
<dbReference type="InterPro" id="IPR010982">
    <property type="entry name" value="Lambda_DNA-bd_dom_sf"/>
</dbReference>
<dbReference type="RefSeq" id="WP_342468412.1">
    <property type="nucleotide sequence ID" value="NZ_JBHSNQ010000171.1"/>
</dbReference>
<feature type="transmembrane region" description="Helical" evidence="2">
    <location>
        <begin position="273"/>
        <end position="295"/>
    </location>
</feature>
<keyword evidence="2" id="KW-0472">Membrane</keyword>
<dbReference type="PANTHER" id="PTHR46558">
    <property type="entry name" value="TRACRIPTIONAL REGULATORY PROTEIN-RELATED-RELATED"/>
    <property type="match status" value="1"/>
</dbReference>
<keyword evidence="2" id="KW-1133">Transmembrane helix</keyword>
<evidence type="ECO:0000256" key="1">
    <source>
        <dbReference type="ARBA" id="ARBA00023125"/>
    </source>
</evidence>
<evidence type="ECO:0000256" key="2">
    <source>
        <dbReference type="SAM" id="Phobius"/>
    </source>
</evidence>
<comment type="caution">
    <text evidence="4">The sequence shown here is derived from an EMBL/GenBank/DDBJ whole genome shotgun (WGS) entry which is preliminary data.</text>
</comment>
<dbReference type="Gene3D" id="1.10.260.40">
    <property type="entry name" value="lambda repressor-like DNA-binding domains"/>
    <property type="match status" value="1"/>
</dbReference>
<keyword evidence="5" id="KW-1185">Reference proteome</keyword>
<dbReference type="Proteomes" id="UP001595978">
    <property type="component" value="Unassembled WGS sequence"/>
</dbReference>
<name>A0ABW0RGW5_9BACL</name>